<name>A0ABY7G6C7_MYAAR</name>
<proteinExistence type="predicted"/>
<dbReference type="PANTHER" id="PTHR46880:SF5">
    <property type="entry name" value="DUF4371 DOMAIN-CONTAINING PROTEIN"/>
    <property type="match status" value="1"/>
</dbReference>
<evidence type="ECO:0000313" key="1">
    <source>
        <dbReference type="EMBL" id="WAR29700.1"/>
    </source>
</evidence>
<feature type="non-terminal residue" evidence="1">
    <location>
        <position position="1"/>
    </location>
</feature>
<dbReference type="Proteomes" id="UP001164746">
    <property type="component" value="Chromosome 16"/>
</dbReference>
<protein>
    <submittedName>
        <fullName evidence="1">Uncharacterized protein</fullName>
    </submittedName>
</protein>
<reference evidence="1" key="1">
    <citation type="submission" date="2022-11" db="EMBL/GenBank/DDBJ databases">
        <title>Centuries of genome instability and evolution in soft-shell clam transmissible cancer (bioRxiv).</title>
        <authorList>
            <person name="Hart S.F.M."/>
            <person name="Yonemitsu M.A."/>
            <person name="Giersch R.M."/>
            <person name="Beal B.F."/>
            <person name="Arriagada G."/>
            <person name="Davis B.W."/>
            <person name="Ostrander E.A."/>
            <person name="Goff S.P."/>
            <person name="Metzger M.J."/>
        </authorList>
    </citation>
    <scope>NUCLEOTIDE SEQUENCE</scope>
    <source>
        <strain evidence="1">MELC-2E11</strain>
        <tissue evidence="1">Siphon/mantle</tissue>
    </source>
</reference>
<keyword evidence="2" id="KW-1185">Reference proteome</keyword>
<gene>
    <name evidence="1" type="ORF">MAR_003268</name>
</gene>
<dbReference type="EMBL" id="CP111027">
    <property type="protein sequence ID" value="WAR29700.1"/>
    <property type="molecule type" value="Genomic_DNA"/>
</dbReference>
<evidence type="ECO:0000313" key="2">
    <source>
        <dbReference type="Proteomes" id="UP001164746"/>
    </source>
</evidence>
<organism evidence="1 2">
    <name type="scientific">Mya arenaria</name>
    <name type="common">Soft-shell clam</name>
    <dbReference type="NCBI Taxonomy" id="6604"/>
    <lineage>
        <taxon>Eukaryota</taxon>
        <taxon>Metazoa</taxon>
        <taxon>Spiralia</taxon>
        <taxon>Lophotrochozoa</taxon>
        <taxon>Mollusca</taxon>
        <taxon>Bivalvia</taxon>
        <taxon>Autobranchia</taxon>
        <taxon>Heteroconchia</taxon>
        <taxon>Euheterodonta</taxon>
        <taxon>Imparidentia</taxon>
        <taxon>Neoheterodontei</taxon>
        <taxon>Myida</taxon>
        <taxon>Myoidea</taxon>
        <taxon>Myidae</taxon>
        <taxon>Mya</taxon>
    </lineage>
</organism>
<sequence length="291" mass="33979">MQLVSCLTHRLNFAVKIVSKGLRMDDIIDVFNLVYYFYKVSLVPAFLEICFRNELTTVSLTLQREDIDLSSTVTKQQASELNLKYIHANQSQVLDDSPLDNDTDSYMYKESTLQNFIPDETLIRHKKQIVQSMLDWLHRPECTRCNAFDHKNWPNNDNSALLQYGTDEVKHVFHHFQLLLENAYCDLNGALREFSELKLHVTKIHRGISHKDEDKGDFVNILKIIHLTSVSPFFERVKNDWRCGLSTETLDQLLRIVLSGRPLEDFNARPVVNRWWISGQRKKRPNVVSKT</sequence>
<dbReference type="PANTHER" id="PTHR46880">
    <property type="entry name" value="RAS-ASSOCIATING DOMAIN-CONTAINING PROTEIN"/>
    <property type="match status" value="1"/>
</dbReference>
<accession>A0ABY7G6C7</accession>